<sequence>MKSPKPALPISQMLDSASRPSFKAYPSAKDVPYSAEGAFAEGKKMANEIEACSSRLRINKIRKVKLEKSVDWLYDKELPQTTIALIGATGAGKSSILNSLLGEQILPTSGLKACTAVVTQVSHHPHTTISADVQFISEAQWREDLVVLFEACSGDDPSTQSGSGAASEGRARAKFNAVYPSIKLEDVARSSSVDDLLASRPDILGMLGSTQHVIAPDAATFKSQISKYIGGGVTNRPTRKPKRRTSSTADVRAMMLNSSSSLFAQPSMQSDTPTRDAEDISGGELWPLIEKVVIQCNAHVLSTGAVFVDLPGVMDDNVARNSIARDYLGKCDKIWIVAPIKRAVNDHLAKTLLNDHIRRQLKSKIMDQSYSSQSITFIATHTDDISSTEIASALRLDENKQYQELYDNLVDSQTSMDDLKDFNQMCTGSAAKLKDEELTLAMLRSRLAALDKLAAVGAGTKRQRMPDNAEATPPEHARKRVRIAAQNVASSATLNSDTYEDADRDTVITMIANSERTIKEQTDFLAGAALKVPPQRLLDVGQQLEAAQLAINTFCSLQRSTVSTSILQADFRCGLTEYGVVKPAKKGKKRAPTLGSMPVFCCSSRDYARLTGQVPDDGKPACFSDVDSTGVPRLRAWCLDIATAKRDQKASLFLAMVKDSAKDFLEFAKSLEGEAKPAHIDLKSRWESAKRDTMDVREDNAEQTYGISLTLHKEFAVIVDHCIDDMKARFTGALRDACVASADDAALRAVDIVKSIAGQCHWSTFRAALRRMGSWDHIDINEDMCDPLLEGMSNEWTETFADDLFENFRDDIVNTASELLHRLKYSAHADMRDEVAQQIKRSLSNLRQMLEGAINNAERKLQHTQRDITRSVPRHMQSCLAEGYRLAATGKGKGSTKQQKDTFNGFVERECKAIFDGTVEMIIERLVRCANVIGRRLQDEVQALAAKVEEDMAVLWAAVHENSRSQSRAHATIIAAITNVRDQAQFWFDASKMVRGGAPQRKRKQMTLAGGL</sequence>
<proteinExistence type="predicted"/>
<protein>
    <submittedName>
        <fullName evidence="1">Uncharacterized protein</fullName>
    </submittedName>
</protein>
<reference evidence="1" key="2">
    <citation type="journal article" date="2022" name="New Phytol.">
        <title>Evolutionary transition to the ectomycorrhizal habit in the genomes of a hyperdiverse lineage of mushroom-forming fungi.</title>
        <authorList>
            <person name="Looney B."/>
            <person name="Miyauchi S."/>
            <person name="Morin E."/>
            <person name="Drula E."/>
            <person name="Courty P.E."/>
            <person name="Kohler A."/>
            <person name="Kuo A."/>
            <person name="LaButti K."/>
            <person name="Pangilinan J."/>
            <person name="Lipzen A."/>
            <person name="Riley R."/>
            <person name="Andreopoulos W."/>
            <person name="He G."/>
            <person name="Johnson J."/>
            <person name="Nolan M."/>
            <person name="Tritt A."/>
            <person name="Barry K.W."/>
            <person name="Grigoriev I.V."/>
            <person name="Nagy L.G."/>
            <person name="Hibbett D."/>
            <person name="Henrissat B."/>
            <person name="Matheny P.B."/>
            <person name="Labbe J."/>
            <person name="Martin F.M."/>
        </authorList>
    </citation>
    <scope>NUCLEOTIDE SEQUENCE</scope>
    <source>
        <strain evidence="1">FP105234-sp</strain>
    </source>
</reference>
<name>A0ACB8RIL0_9AGAM</name>
<dbReference type="EMBL" id="MU276019">
    <property type="protein sequence ID" value="KAI0043425.1"/>
    <property type="molecule type" value="Genomic_DNA"/>
</dbReference>
<comment type="caution">
    <text evidence="1">The sequence shown here is derived from an EMBL/GenBank/DDBJ whole genome shotgun (WGS) entry which is preliminary data.</text>
</comment>
<evidence type="ECO:0000313" key="2">
    <source>
        <dbReference type="Proteomes" id="UP000814033"/>
    </source>
</evidence>
<evidence type="ECO:0000313" key="1">
    <source>
        <dbReference type="EMBL" id="KAI0043425.1"/>
    </source>
</evidence>
<organism evidence="1 2">
    <name type="scientific">Auriscalpium vulgare</name>
    <dbReference type="NCBI Taxonomy" id="40419"/>
    <lineage>
        <taxon>Eukaryota</taxon>
        <taxon>Fungi</taxon>
        <taxon>Dikarya</taxon>
        <taxon>Basidiomycota</taxon>
        <taxon>Agaricomycotina</taxon>
        <taxon>Agaricomycetes</taxon>
        <taxon>Russulales</taxon>
        <taxon>Auriscalpiaceae</taxon>
        <taxon>Auriscalpium</taxon>
    </lineage>
</organism>
<keyword evidence="2" id="KW-1185">Reference proteome</keyword>
<reference evidence="1" key="1">
    <citation type="submission" date="2021-02" db="EMBL/GenBank/DDBJ databases">
        <authorList>
            <consortium name="DOE Joint Genome Institute"/>
            <person name="Ahrendt S."/>
            <person name="Looney B.P."/>
            <person name="Miyauchi S."/>
            <person name="Morin E."/>
            <person name="Drula E."/>
            <person name="Courty P.E."/>
            <person name="Chicoki N."/>
            <person name="Fauchery L."/>
            <person name="Kohler A."/>
            <person name="Kuo A."/>
            <person name="Labutti K."/>
            <person name="Pangilinan J."/>
            <person name="Lipzen A."/>
            <person name="Riley R."/>
            <person name="Andreopoulos W."/>
            <person name="He G."/>
            <person name="Johnson J."/>
            <person name="Barry K.W."/>
            <person name="Grigoriev I.V."/>
            <person name="Nagy L."/>
            <person name="Hibbett D."/>
            <person name="Henrissat B."/>
            <person name="Matheny P.B."/>
            <person name="Labbe J."/>
            <person name="Martin F."/>
        </authorList>
    </citation>
    <scope>NUCLEOTIDE SEQUENCE</scope>
    <source>
        <strain evidence="1">FP105234-sp</strain>
    </source>
</reference>
<dbReference type="Proteomes" id="UP000814033">
    <property type="component" value="Unassembled WGS sequence"/>
</dbReference>
<accession>A0ACB8RIL0</accession>
<gene>
    <name evidence="1" type="ORF">FA95DRAFT_1563346</name>
</gene>